<feature type="compositionally biased region" description="Low complexity" evidence="1">
    <location>
        <begin position="31"/>
        <end position="44"/>
    </location>
</feature>
<evidence type="ECO:0000256" key="2">
    <source>
        <dbReference type="SAM" id="SignalP"/>
    </source>
</evidence>
<protein>
    <submittedName>
        <fullName evidence="3">Extracellular solute-binding protein</fullName>
    </submittedName>
</protein>
<gene>
    <name evidence="3" type="ORF">EHS13_09545</name>
</gene>
<feature type="signal peptide" evidence="2">
    <location>
        <begin position="1"/>
        <end position="20"/>
    </location>
</feature>
<dbReference type="PANTHER" id="PTHR43649">
    <property type="entry name" value="ARABINOSE-BINDING PROTEIN-RELATED"/>
    <property type="match status" value="1"/>
</dbReference>
<keyword evidence="4" id="KW-1185">Reference proteome</keyword>
<dbReference type="RefSeq" id="WP_155700126.1">
    <property type="nucleotide sequence ID" value="NZ_CP034235.1"/>
</dbReference>
<dbReference type="PROSITE" id="PS51257">
    <property type="entry name" value="PROKAR_LIPOPROTEIN"/>
    <property type="match status" value="1"/>
</dbReference>
<dbReference type="InterPro" id="IPR050490">
    <property type="entry name" value="Bact_solute-bd_prot1"/>
</dbReference>
<dbReference type="PANTHER" id="PTHR43649:SF12">
    <property type="entry name" value="DIACETYLCHITOBIOSE BINDING PROTEIN DASA"/>
    <property type="match status" value="1"/>
</dbReference>
<organism evidence="3 4">
    <name type="scientific">Paenibacillus psychroresistens</name>
    <dbReference type="NCBI Taxonomy" id="1778678"/>
    <lineage>
        <taxon>Bacteria</taxon>
        <taxon>Bacillati</taxon>
        <taxon>Bacillota</taxon>
        <taxon>Bacilli</taxon>
        <taxon>Bacillales</taxon>
        <taxon>Paenibacillaceae</taxon>
        <taxon>Paenibacillus</taxon>
    </lineage>
</organism>
<proteinExistence type="predicted"/>
<feature type="chain" id="PRO_5038408541" evidence="2">
    <location>
        <begin position="21"/>
        <end position="457"/>
    </location>
</feature>
<evidence type="ECO:0000313" key="3">
    <source>
        <dbReference type="EMBL" id="QGQ95111.1"/>
    </source>
</evidence>
<feature type="region of interest" description="Disordered" evidence="1">
    <location>
        <begin position="25"/>
        <end position="44"/>
    </location>
</feature>
<dbReference type="KEGG" id="ppsc:EHS13_09545"/>
<dbReference type="EMBL" id="CP034235">
    <property type="protein sequence ID" value="QGQ95111.1"/>
    <property type="molecule type" value="Genomic_DNA"/>
</dbReference>
<name>A0A6B8RF44_9BACL</name>
<dbReference type="Proteomes" id="UP000426246">
    <property type="component" value="Chromosome"/>
</dbReference>
<dbReference type="SUPFAM" id="SSF53850">
    <property type="entry name" value="Periplasmic binding protein-like II"/>
    <property type="match status" value="1"/>
</dbReference>
<evidence type="ECO:0000256" key="1">
    <source>
        <dbReference type="SAM" id="MobiDB-lite"/>
    </source>
</evidence>
<sequence>MKRKSLILLSTTLIAMSVLSACGSKSEDAKSSSSPSPTTAAAVTTEKPAKNVSLKYYNWDNDADAIATKKLIETFESKYPTIKVESISLVPGNSLEALKKLDVTIASGEQVDIFKVPNIEELSARAAQGVLAPLDDLYAKENVKPEEEYYINPKYKGKYYGIITDSTPWLVALNADALKEANLPIPELGWTWDEFRDYAKKLTKGEGNDKQYGTYFHSWGDYANPIAYTDKVNPYLTADFKSNFMDPSFTYFFNLRRAMEKEDKSTKPFADVIGAKLSYRTEFLTGKAAMLLTGNFMLTSMNELDKYPHTFKTVFAPIPRSSKDAEIGLTNIGGTYGAISNSSKNKDEAYTFLRYISMETEARTQLSGWKKVDSNALIEKLYGNNKTLIDIPTLTSSLYDKRLKTSVDTEISVAYAAQLKKIMEDGFSKFILDNGTVEDTQKWMMEQADLIIKQNTK</sequence>
<dbReference type="OrthoDB" id="2643984at2"/>
<dbReference type="InterPro" id="IPR006059">
    <property type="entry name" value="SBP"/>
</dbReference>
<dbReference type="Pfam" id="PF01547">
    <property type="entry name" value="SBP_bac_1"/>
    <property type="match status" value="1"/>
</dbReference>
<reference evidence="4" key="1">
    <citation type="submission" date="2018-11" db="EMBL/GenBank/DDBJ databases">
        <title>Complete genome sequence of Paenibacillus sp. ML311-T8.</title>
        <authorList>
            <person name="Nam Y.-D."/>
            <person name="Kang J."/>
            <person name="Chung W.-H."/>
            <person name="Park Y.S."/>
        </authorList>
    </citation>
    <scope>NUCLEOTIDE SEQUENCE [LARGE SCALE GENOMIC DNA]</scope>
    <source>
        <strain evidence="4">ML311-T8</strain>
    </source>
</reference>
<accession>A0A6B8RF44</accession>
<evidence type="ECO:0000313" key="4">
    <source>
        <dbReference type="Proteomes" id="UP000426246"/>
    </source>
</evidence>
<dbReference type="Gene3D" id="3.40.190.10">
    <property type="entry name" value="Periplasmic binding protein-like II"/>
    <property type="match status" value="1"/>
</dbReference>
<dbReference type="AlphaFoldDB" id="A0A6B8RF44"/>
<keyword evidence="2" id="KW-0732">Signal</keyword>